<gene>
    <name evidence="1" type="ORF">WR25_03549</name>
</gene>
<dbReference type="Proteomes" id="UP000218231">
    <property type="component" value="Unassembled WGS sequence"/>
</dbReference>
<proteinExistence type="predicted"/>
<evidence type="ECO:0000313" key="2">
    <source>
        <dbReference type="Proteomes" id="UP000218231"/>
    </source>
</evidence>
<evidence type="ECO:0000313" key="1">
    <source>
        <dbReference type="EMBL" id="PAV68824.1"/>
    </source>
</evidence>
<accession>A0A2A2K4E0</accession>
<dbReference type="EMBL" id="LIAE01009682">
    <property type="protein sequence ID" value="PAV68824.1"/>
    <property type="molecule type" value="Genomic_DNA"/>
</dbReference>
<dbReference type="AlphaFoldDB" id="A0A2A2K4E0"/>
<sequence length="88" mass="9783">MGKNKAVWMYGEIGRWIGIRMEREWVNALIVCQRAIRLVDVRCYILDGSMLDLMVNGYFNAPPADPSIASIPHPAALSKSAPSQGLDH</sequence>
<reference evidence="1 2" key="1">
    <citation type="journal article" date="2017" name="Curr. Biol.">
        <title>Genome architecture and evolution of a unichromosomal asexual nematode.</title>
        <authorList>
            <person name="Fradin H."/>
            <person name="Zegar C."/>
            <person name="Gutwein M."/>
            <person name="Lucas J."/>
            <person name="Kovtun M."/>
            <person name="Corcoran D."/>
            <person name="Baugh L.R."/>
            <person name="Kiontke K."/>
            <person name="Gunsalus K."/>
            <person name="Fitch D.H."/>
            <person name="Piano F."/>
        </authorList>
    </citation>
    <scope>NUCLEOTIDE SEQUENCE [LARGE SCALE GENOMIC DNA]</scope>
    <source>
        <strain evidence="1">PF1309</strain>
    </source>
</reference>
<name>A0A2A2K4E0_9BILA</name>
<comment type="caution">
    <text evidence="1">The sequence shown here is derived from an EMBL/GenBank/DDBJ whole genome shotgun (WGS) entry which is preliminary data.</text>
</comment>
<keyword evidence="2" id="KW-1185">Reference proteome</keyword>
<protein>
    <submittedName>
        <fullName evidence="1">Uncharacterized protein</fullName>
    </submittedName>
</protein>
<organism evidence="1 2">
    <name type="scientific">Diploscapter pachys</name>
    <dbReference type="NCBI Taxonomy" id="2018661"/>
    <lineage>
        <taxon>Eukaryota</taxon>
        <taxon>Metazoa</taxon>
        <taxon>Ecdysozoa</taxon>
        <taxon>Nematoda</taxon>
        <taxon>Chromadorea</taxon>
        <taxon>Rhabditida</taxon>
        <taxon>Rhabditina</taxon>
        <taxon>Rhabditomorpha</taxon>
        <taxon>Rhabditoidea</taxon>
        <taxon>Rhabditidae</taxon>
        <taxon>Diploscapter</taxon>
    </lineage>
</organism>